<dbReference type="PANTHER" id="PTHR34821">
    <property type="entry name" value="INNER MEMBRANE PROTEIN YDCZ"/>
    <property type="match status" value="1"/>
</dbReference>
<feature type="transmembrane region" description="Helical" evidence="1">
    <location>
        <begin position="130"/>
        <end position="147"/>
    </location>
</feature>
<keyword evidence="1" id="KW-0812">Transmembrane</keyword>
<feature type="transmembrane region" description="Helical" evidence="1">
    <location>
        <begin position="36"/>
        <end position="60"/>
    </location>
</feature>
<evidence type="ECO:0000313" key="2">
    <source>
        <dbReference type="EMBL" id="SEN19252.1"/>
    </source>
</evidence>
<feature type="transmembrane region" description="Helical" evidence="1">
    <location>
        <begin position="97"/>
        <end position="118"/>
    </location>
</feature>
<name>A0A1H8EIE5_9BURK</name>
<proteinExistence type="predicted"/>
<feature type="transmembrane region" description="Helical" evidence="1">
    <location>
        <begin position="72"/>
        <end position="91"/>
    </location>
</feature>
<accession>A0A1H8EIE5</accession>
<evidence type="ECO:0000256" key="1">
    <source>
        <dbReference type="SAM" id="Phobius"/>
    </source>
</evidence>
<dbReference type="RefSeq" id="WP_091813894.1">
    <property type="nucleotide sequence ID" value="NZ_FOCW01000001.1"/>
</dbReference>
<dbReference type="GO" id="GO:0005886">
    <property type="term" value="C:plasma membrane"/>
    <property type="evidence" value="ECO:0007669"/>
    <property type="project" value="TreeGrafter"/>
</dbReference>
<sequence>MRVFIIAATLLAGALIPVQTAINSQLRVALFQSPVLASLVSFAVGTIALALVYFGFLRGAVPDGAMLLRTSWWMWIGGVLGAFFVMMGIVAAPRVGVATVVVALIAGQLAMALVLDHFGLIGLPIREITPLRLTGALVVLLGAFVFTRG</sequence>
<protein>
    <submittedName>
        <fullName evidence="2">Transporter family-2 protein</fullName>
    </submittedName>
</protein>
<keyword evidence="1" id="KW-1133">Transmembrane helix</keyword>
<dbReference type="Pfam" id="PF04657">
    <property type="entry name" value="DMT_YdcZ"/>
    <property type="match status" value="1"/>
</dbReference>
<gene>
    <name evidence="2" type="ORF">SAMN02745977_00705</name>
</gene>
<evidence type="ECO:0000313" key="3">
    <source>
        <dbReference type="Proteomes" id="UP000199531"/>
    </source>
</evidence>
<dbReference type="Proteomes" id="UP000199531">
    <property type="component" value="Unassembled WGS sequence"/>
</dbReference>
<keyword evidence="1" id="KW-0472">Membrane</keyword>
<dbReference type="EMBL" id="FOCW01000001">
    <property type="protein sequence ID" value="SEN19252.1"/>
    <property type="molecule type" value="Genomic_DNA"/>
</dbReference>
<organism evidence="2 3">
    <name type="scientific">Brachymonas denitrificans DSM 15123</name>
    <dbReference type="NCBI Taxonomy" id="1121117"/>
    <lineage>
        <taxon>Bacteria</taxon>
        <taxon>Pseudomonadati</taxon>
        <taxon>Pseudomonadota</taxon>
        <taxon>Betaproteobacteria</taxon>
        <taxon>Burkholderiales</taxon>
        <taxon>Comamonadaceae</taxon>
        <taxon>Brachymonas</taxon>
    </lineage>
</organism>
<dbReference type="STRING" id="1121117.SAMN02745977_00705"/>
<dbReference type="AlphaFoldDB" id="A0A1H8EIE5"/>
<keyword evidence="3" id="KW-1185">Reference proteome</keyword>
<dbReference type="PANTHER" id="PTHR34821:SF2">
    <property type="entry name" value="INNER MEMBRANE PROTEIN YDCZ"/>
    <property type="match status" value="1"/>
</dbReference>
<dbReference type="OrthoDB" id="9097160at2"/>
<dbReference type="InterPro" id="IPR006750">
    <property type="entry name" value="YdcZ"/>
</dbReference>
<reference evidence="2 3" key="1">
    <citation type="submission" date="2016-10" db="EMBL/GenBank/DDBJ databases">
        <authorList>
            <person name="de Groot N.N."/>
        </authorList>
    </citation>
    <scope>NUCLEOTIDE SEQUENCE [LARGE SCALE GENOMIC DNA]</scope>
    <source>
        <strain evidence="2 3">DSM 15123</strain>
    </source>
</reference>